<organism evidence="2 3">
    <name type="scientific">Leptonema illini</name>
    <dbReference type="NCBI Taxonomy" id="183"/>
    <lineage>
        <taxon>Bacteria</taxon>
        <taxon>Pseudomonadati</taxon>
        <taxon>Spirochaetota</taxon>
        <taxon>Spirochaetia</taxon>
        <taxon>Leptospirales</taxon>
        <taxon>Leptospiraceae</taxon>
        <taxon>Leptonema</taxon>
    </lineage>
</organism>
<dbReference type="EMBL" id="WBUI01000010">
    <property type="protein sequence ID" value="KAB2932237.1"/>
    <property type="molecule type" value="Genomic_DNA"/>
</dbReference>
<dbReference type="RefSeq" id="WP_002769785.1">
    <property type="nucleotide sequence ID" value="NZ_JQDG01000002.1"/>
</dbReference>
<feature type="signal peptide" evidence="1">
    <location>
        <begin position="1"/>
        <end position="18"/>
    </location>
</feature>
<reference evidence="2 3" key="1">
    <citation type="submission" date="2019-10" db="EMBL/GenBank/DDBJ databases">
        <title>Extracellular Electron Transfer in a Candidatus Methanoperedens spp. Enrichment Culture.</title>
        <authorList>
            <person name="Berger S."/>
            <person name="Rangel Shaw D."/>
            <person name="Berben T."/>
            <person name="In 'T Zandt M."/>
            <person name="Frank J."/>
            <person name="Reimann J."/>
            <person name="Jetten M.S.M."/>
            <person name="Welte C.U."/>
        </authorList>
    </citation>
    <scope>NUCLEOTIDE SEQUENCE [LARGE SCALE GENOMIC DNA]</scope>
    <source>
        <strain evidence="2">SB12</strain>
    </source>
</reference>
<evidence type="ECO:0008006" key="4">
    <source>
        <dbReference type="Google" id="ProtNLM"/>
    </source>
</evidence>
<keyword evidence="1" id="KW-0732">Signal</keyword>
<dbReference type="OrthoDB" id="333720at2"/>
<evidence type="ECO:0000313" key="2">
    <source>
        <dbReference type="EMBL" id="KAB2932237.1"/>
    </source>
</evidence>
<sequence length="89" mass="9234">MKKSGLFFTAAVGGLMFAATCSPQAEKPKAEAVKGECHGINSCKGQGACGGKDHSCAGQNACKGQGWLKMTEEECNAQKGTFKPLSMSM</sequence>
<dbReference type="Proteomes" id="UP000460298">
    <property type="component" value="Unassembled WGS sequence"/>
</dbReference>
<evidence type="ECO:0000256" key="1">
    <source>
        <dbReference type="SAM" id="SignalP"/>
    </source>
</evidence>
<feature type="chain" id="PRO_5032565668" description="Lipoprotein" evidence="1">
    <location>
        <begin position="19"/>
        <end position="89"/>
    </location>
</feature>
<name>A0A833H1C5_9LEPT</name>
<comment type="caution">
    <text evidence="2">The sequence shown here is derived from an EMBL/GenBank/DDBJ whole genome shotgun (WGS) entry which is preliminary data.</text>
</comment>
<accession>A0A833H1C5</accession>
<protein>
    <recommendedName>
        <fullName evidence="4">Lipoprotein</fullName>
    </recommendedName>
</protein>
<dbReference type="AlphaFoldDB" id="A0A833H1C5"/>
<proteinExistence type="predicted"/>
<gene>
    <name evidence="2" type="ORF">F9K24_11585</name>
</gene>
<evidence type="ECO:0000313" key="3">
    <source>
        <dbReference type="Proteomes" id="UP000460298"/>
    </source>
</evidence>